<evidence type="ECO:0000256" key="1">
    <source>
        <dbReference type="SAM" id="MobiDB-lite"/>
    </source>
</evidence>
<name>A0ABP1FLM3_9CHLO</name>
<protein>
    <submittedName>
        <fullName evidence="2">G2951 protein</fullName>
    </submittedName>
</protein>
<dbReference type="Proteomes" id="UP001497392">
    <property type="component" value="Unassembled WGS sequence"/>
</dbReference>
<gene>
    <name evidence="2" type="primary">g2951</name>
    <name evidence="2" type="ORF">VP750_LOCUS2524</name>
</gene>
<comment type="caution">
    <text evidence="2">The sequence shown here is derived from an EMBL/GenBank/DDBJ whole genome shotgun (WGS) entry which is preliminary data.</text>
</comment>
<keyword evidence="3" id="KW-1185">Reference proteome</keyword>
<dbReference type="EMBL" id="CAXHTA020000004">
    <property type="protein sequence ID" value="CAL5220865.1"/>
    <property type="molecule type" value="Genomic_DNA"/>
</dbReference>
<accession>A0ABP1FLM3</accession>
<organism evidence="2 3">
    <name type="scientific">Coccomyxa viridis</name>
    <dbReference type="NCBI Taxonomy" id="1274662"/>
    <lineage>
        <taxon>Eukaryota</taxon>
        <taxon>Viridiplantae</taxon>
        <taxon>Chlorophyta</taxon>
        <taxon>core chlorophytes</taxon>
        <taxon>Trebouxiophyceae</taxon>
        <taxon>Trebouxiophyceae incertae sedis</taxon>
        <taxon>Coccomyxaceae</taxon>
        <taxon>Coccomyxa</taxon>
    </lineage>
</organism>
<proteinExistence type="predicted"/>
<evidence type="ECO:0000313" key="2">
    <source>
        <dbReference type="EMBL" id="CAL5220865.1"/>
    </source>
</evidence>
<feature type="region of interest" description="Disordered" evidence="1">
    <location>
        <begin position="307"/>
        <end position="338"/>
    </location>
</feature>
<evidence type="ECO:0000313" key="3">
    <source>
        <dbReference type="Proteomes" id="UP001497392"/>
    </source>
</evidence>
<reference evidence="2 3" key="1">
    <citation type="submission" date="2024-06" db="EMBL/GenBank/DDBJ databases">
        <authorList>
            <person name="Kraege A."/>
            <person name="Thomma B."/>
        </authorList>
    </citation>
    <scope>NUCLEOTIDE SEQUENCE [LARGE SCALE GENOMIC DNA]</scope>
</reference>
<sequence length="338" mass="37809">MLERPNHHVDPTAAYWQKRAVAAERELARIRESVREIQDEARAPMKATDARRCSSMTHSQKTKLPLCLSANRLGGSAWLEHASLLPENSALTSADEGAVAPKVASRTFEEEVKDEPTWPMAYGEFSPAGKISMESPFMPRNSWGMVHNNARLREDMFSEGDDEDFIYHVEQPSGLGACVMRFLRVPGYAEEREWLQCSGKRRIAGDSASEDSLGEGDSEINSLLRDMERMPPYTPIPVAEQSEGGAKQPPPVEFFQKIYSLGLAGDWLNGSPLDKTLKQACCIEEIKCPNSNSLVFRRLRLLRRLSSKTSRKRRNNIQLGSRSSGRKNPDQAVQEASS</sequence>